<dbReference type="InterPro" id="IPR038222">
    <property type="entry name" value="DHHA2_dom_sf"/>
</dbReference>
<evidence type="ECO:0000313" key="10">
    <source>
        <dbReference type="Proteomes" id="UP000198341"/>
    </source>
</evidence>
<evidence type="ECO:0000256" key="4">
    <source>
        <dbReference type="ARBA" id="ARBA00022801"/>
    </source>
</evidence>
<evidence type="ECO:0000313" key="9">
    <source>
        <dbReference type="EMBL" id="CCO14115.1"/>
    </source>
</evidence>
<dbReference type="SUPFAM" id="SSF64182">
    <property type="entry name" value="DHH phosphoesterases"/>
    <property type="match status" value="1"/>
</dbReference>
<protein>
    <recommendedName>
        <fullName evidence="2">inorganic diphosphatase</fullName>
        <ecNumber evidence="2">3.6.1.1</ecNumber>
    </recommendedName>
    <alternativeName>
        <fullName evidence="6">Pyrophosphate phospho-hydrolase</fullName>
    </alternativeName>
</protein>
<name>K8ENU8_9CHLO</name>
<keyword evidence="10" id="KW-1185">Reference proteome</keyword>
<keyword evidence="5" id="KW-0464">Manganese</keyword>
<evidence type="ECO:0000259" key="8">
    <source>
        <dbReference type="SMART" id="SM01131"/>
    </source>
</evidence>
<dbReference type="EC" id="3.6.1.1" evidence="2"/>
<comment type="cofactor">
    <cofactor evidence="1">
        <name>Mn(2+)</name>
        <dbReference type="ChEBI" id="CHEBI:29035"/>
    </cofactor>
</comment>
<dbReference type="AlphaFoldDB" id="K8ENU8"/>
<evidence type="ECO:0000256" key="5">
    <source>
        <dbReference type="ARBA" id="ARBA00023211"/>
    </source>
</evidence>
<evidence type="ECO:0000256" key="3">
    <source>
        <dbReference type="ARBA" id="ARBA00022723"/>
    </source>
</evidence>
<dbReference type="InterPro" id="IPR004097">
    <property type="entry name" value="DHHA2"/>
</dbReference>
<gene>
    <name evidence="9" type="ORF">Bathy01g02320</name>
</gene>
<sequence>MGVGAEKLLSEEGLKKRSFHAYSERDETPLEEAVETEWSAAHELLFRLPKKGDASSDSFIPEELKGALFCGHVVTDLDSIAGAIGAAVLHGGVAARASEINSETEFALEYWNCSLPEKIEDLIEEESKVCLVDFQQQSQLNPAIPMKNIVGIIDHHALQSNTIVTEKPIFVDIRPWGCMSAIIAHSFLMYKRYLPRKIGGMLLSAILSDTLNLKSPTTTEWDRRIVAMLVQYIGVKDINELAAKQFRAKSHSLSVMSAYQLVSGDMKQFKFHSGEAGDEEIKIAYSVIETTDAEAATSRLIELLPEMRKVKEELKVHAMLLAIVDIVNLTSALVLCGRTEQSLAKAAYDGALVDGNTHLMELKGLVSRKQDFIPPLTKAVKGGWIVPKFDGMARSESKIDVAEGEVEVVYSENPQGELRRVAHKEEEEEEDNNEA</sequence>
<dbReference type="GO" id="GO:0046872">
    <property type="term" value="F:metal ion binding"/>
    <property type="evidence" value="ECO:0007669"/>
    <property type="project" value="UniProtKB-KW"/>
</dbReference>
<dbReference type="Pfam" id="PF02833">
    <property type="entry name" value="DHHA2"/>
    <property type="match status" value="1"/>
</dbReference>
<dbReference type="InterPro" id="IPR038763">
    <property type="entry name" value="DHH_sf"/>
</dbReference>
<reference evidence="9 10" key="1">
    <citation type="submission" date="2011-10" db="EMBL/GenBank/DDBJ databases">
        <authorList>
            <person name="Genoscope - CEA"/>
        </authorList>
    </citation>
    <scope>NUCLEOTIDE SEQUENCE [LARGE SCALE GENOMIC DNA]</scope>
    <source>
        <strain evidence="9 10">RCC 1105</strain>
    </source>
</reference>
<evidence type="ECO:0000256" key="2">
    <source>
        <dbReference type="ARBA" id="ARBA00012146"/>
    </source>
</evidence>
<dbReference type="GeneID" id="19017967"/>
<dbReference type="eggNOG" id="ENOG502RQQ5">
    <property type="taxonomic scope" value="Eukaryota"/>
</dbReference>
<dbReference type="GO" id="GO:0005737">
    <property type="term" value="C:cytoplasm"/>
    <property type="evidence" value="ECO:0007669"/>
    <property type="project" value="InterPro"/>
</dbReference>
<organism evidence="9 10">
    <name type="scientific">Bathycoccus prasinos</name>
    <dbReference type="NCBI Taxonomy" id="41875"/>
    <lineage>
        <taxon>Eukaryota</taxon>
        <taxon>Viridiplantae</taxon>
        <taxon>Chlorophyta</taxon>
        <taxon>Mamiellophyceae</taxon>
        <taxon>Mamiellales</taxon>
        <taxon>Bathycoccaceae</taxon>
        <taxon>Bathycoccus</taxon>
    </lineage>
</organism>
<keyword evidence="4" id="KW-0378">Hydrolase</keyword>
<feature type="domain" description="DHHA2" evidence="8">
    <location>
        <begin position="243"/>
        <end position="380"/>
    </location>
</feature>
<dbReference type="KEGG" id="bpg:Bathy01g02320"/>
<dbReference type="InterPro" id="IPR001667">
    <property type="entry name" value="DDH_dom"/>
</dbReference>
<dbReference type="GO" id="GO:0004427">
    <property type="term" value="F:inorganic diphosphate phosphatase activity"/>
    <property type="evidence" value="ECO:0007669"/>
    <property type="project" value="UniProtKB-EC"/>
</dbReference>
<dbReference type="Proteomes" id="UP000198341">
    <property type="component" value="Chromosome 1"/>
</dbReference>
<keyword evidence="3" id="KW-0479">Metal-binding</keyword>
<dbReference type="PANTHER" id="PTHR12112:SF22">
    <property type="entry name" value="MANGANESE-DEPENDENT INORGANIC PYROPHOSPHATASE-RELATED"/>
    <property type="match status" value="1"/>
</dbReference>
<evidence type="ECO:0000256" key="1">
    <source>
        <dbReference type="ARBA" id="ARBA00001936"/>
    </source>
</evidence>
<evidence type="ECO:0000256" key="7">
    <source>
        <dbReference type="ARBA" id="ARBA00047820"/>
    </source>
</evidence>
<dbReference type="OrthoDB" id="374045at2759"/>
<comment type="catalytic activity">
    <reaction evidence="7">
        <text>diphosphate + H2O = 2 phosphate + H(+)</text>
        <dbReference type="Rhea" id="RHEA:24576"/>
        <dbReference type="ChEBI" id="CHEBI:15377"/>
        <dbReference type="ChEBI" id="CHEBI:15378"/>
        <dbReference type="ChEBI" id="CHEBI:33019"/>
        <dbReference type="ChEBI" id="CHEBI:43474"/>
        <dbReference type="EC" id="3.6.1.1"/>
    </reaction>
</comment>
<dbReference type="SMART" id="SM01131">
    <property type="entry name" value="DHHA2"/>
    <property type="match status" value="1"/>
</dbReference>
<dbReference type="STRING" id="41875.K8ENU8"/>
<proteinExistence type="predicted"/>
<evidence type="ECO:0000256" key="6">
    <source>
        <dbReference type="ARBA" id="ARBA00032535"/>
    </source>
</evidence>
<dbReference type="Gene3D" id="3.10.310.20">
    <property type="entry name" value="DHHA2 domain"/>
    <property type="match status" value="1"/>
</dbReference>
<dbReference type="Gene3D" id="3.90.1640.10">
    <property type="entry name" value="inorganic pyrophosphatase (n-terminal core)"/>
    <property type="match status" value="1"/>
</dbReference>
<dbReference type="EMBL" id="FO082278">
    <property type="protein sequence ID" value="CCO14115.1"/>
    <property type="molecule type" value="Genomic_DNA"/>
</dbReference>
<dbReference type="PANTHER" id="PTHR12112">
    <property type="entry name" value="BNIP - RELATED"/>
    <property type="match status" value="1"/>
</dbReference>
<dbReference type="RefSeq" id="XP_007515236.1">
    <property type="nucleotide sequence ID" value="XM_007515174.1"/>
</dbReference>
<dbReference type="Pfam" id="PF01368">
    <property type="entry name" value="DHH"/>
    <property type="match status" value="1"/>
</dbReference>
<accession>K8ENU8</accession>